<dbReference type="Proteomes" id="UP000466906">
    <property type="component" value="Plasmid pJCM12272"/>
</dbReference>
<evidence type="ECO:0000313" key="1">
    <source>
        <dbReference type="EMBL" id="BBX30506.1"/>
    </source>
</evidence>
<reference evidence="1 2" key="1">
    <citation type="journal article" date="2019" name="Emerg. Microbes Infect.">
        <title>Comprehensive subspecies identification of 175 nontuberculous mycobacteria species based on 7547 genomic profiles.</title>
        <authorList>
            <person name="Matsumoto Y."/>
            <person name="Kinjo T."/>
            <person name="Motooka D."/>
            <person name="Nabeya D."/>
            <person name="Jung N."/>
            <person name="Uechi K."/>
            <person name="Horii T."/>
            <person name="Iida T."/>
            <person name="Fujita J."/>
            <person name="Nakamura S."/>
        </authorList>
    </citation>
    <scope>NUCLEOTIDE SEQUENCE [LARGE SCALE GENOMIC DNA]</scope>
    <source>
        <strain evidence="1 2">JCM 12272</strain>
        <plasmid evidence="1">pJCM12272</plasmid>
    </source>
</reference>
<evidence type="ECO:0000313" key="2">
    <source>
        <dbReference type="Proteomes" id="UP000466906"/>
    </source>
</evidence>
<dbReference type="RefSeq" id="WP_198542297.1">
    <property type="nucleotide sequence ID" value="NZ_AP022566.1"/>
</dbReference>
<evidence type="ECO:0008006" key="3">
    <source>
        <dbReference type="Google" id="ProtNLM"/>
    </source>
</evidence>
<geneLocation type="plasmid" evidence="1 2">
    <name>pJCM12272</name>
</geneLocation>
<keyword evidence="1" id="KW-0614">Plasmid</keyword>
<proteinExistence type="predicted"/>
<name>A0A6N4UZL5_9MYCO</name>
<dbReference type="KEGG" id="malv:MALV_56310"/>
<dbReference type="AlphaFoldDB" id="A0A6N4UZL5"/>
<gene>
    <name evidence="1" type="ORF">MALV_56310</name>
</gene>
<dbReference type="InterPro" id="IPR012441">
    <property type="entry name" value="DUF1643"/>
</dbReference>
<keyword evidence="2" id="KW-1185">Reference proteome</keyword>
<dbReference type="Pfam" id="PF07799">
    <property type="entry name" value="DUF1643"/>
    <property type="match status" value="1"/>
</dbReference>
<dbReference type="EMBL" id="AP022566">
    <property type="protein sequence ID" value="BBX30506.1"/>
    <property type="molecule type" value="Genomic_DNA"/>
</dbReference>
<accession>A0A6N4UZL5</accession>
<organism evidence="1 2">
    <name type="scientific">Mycolicibacterium alvei</name>
    <dbReference type="NCBI Taxonomy" id="67081"/>
    <lineage>
        <taxon>Bacteria</taxon>
        <taxon>Bacillati</taxon>
        <taxon>Actinomycetota</taxon>
        <taxon>Actinomycetes</taxon>
        <taxon>Mycobacteriales</taxon>
        <taxon>Mycobacteriaceae</taxon>
        <taxon>Mycolicibacterium</taxon>
    </lineage>
</organism>
<sequence length="183" mass="20224">MSEQMTLFSCAGAEVKYAVISECGRYRYELGRRWDHEGPLLEFIMLNPSTADANTDDPTIRRIAGSVKHPGFARVWGYGGIVVRNLYAYRATDPTELANAEDPIGPDNRDTLSHDVADCTIVAWGAHPAAVGWWAGYPYAWQRTVIERPALFCLGTNANGSPKHPLYVPADTTPKRWEPSNAG</sequence>
<protein>
    <recommendedName>
        <fullName evidence="3">DUF1643 domain-containing protein</fullName>
    </recommendedName>
</protein>